<gene>
    <name evidence="2" type="ORF">AAF712_012850</name>
</gene>
<evidence type="ECO:0000313" key="2">
    <source>
        <dbReference type="EMBL" id="KAL0060345.1"/>
    </source>
</evidence>
<evidence type="ECO:0000313" key="3">
    <source>
        <dbReference type="Proteomes" id="UP001437256"/>
    </source>
</evidence>
<accession>A0ABR2ZFC8</accession>
<organism evidence="2 3">
    <name type="scientific">Marasmius tenuissimus</name>
    <dbReference type="NCBI Taxonomy" id="585030"/>
    <lineage>
        <taxon>Eukaryota</taxon>
        <taxon>Fungi</taxon>
        <taxon>Dikarya</taxon>
        <taxon>Basidiomycota</taxon>
        <taxon>Agaricomycotina</taxon>
        <taxon>Agaricomycetes</taxon>
        <taxon>Agaricomycetidae</taxon>
        <taxon>Agaricales</taxon>
        <taxon>Marasmiineae</taxon>
        <taxon>Marasmiaceae</taxon>
        <taxon>Marasmius</taxon>
    </lineage>
</organism>
<proteinExistence type="predicted"/>
<protein>
    <recommendedName>
        <fullName evidence="1">CxC2-like cysteine cluster KDZ transposase-associated domain-containing protein</fullName>
    </recommendedName>
</protein>
<dbReference type="Pfam" id="PF18803">
    <property type="entry name" value="CxC2"/>
    <property type="match status" value="1"/>
</dbReference>
<comment type="caution">
    <text evidence="2">The sequence shown here is derived from an EMBL/GenBank/DDBJ whole genome shotgun (WGS) entry which is preliminary data.</text>
</comment>
<reference evidence="2 3" key="1">
    <citation type="submission" date="2024-05" db="EMBL/GenBank/DDBJ databases">
        <title>A draft genome resource for the thread blight pathogen Marasmius tenuissimus strain MS-2.</title>
        <authorList>
            <person name="Yulfo-Soto G.E."/>
            <person name="Baruah I.K."/>
            <person name="Amoako-Attah I."/>
            <person name="Bukari Y."/>
            <person name="Meinhardt L.W."/>
            <person name="Bailey B.A."/>
            <person name="Cohen S.P."/>
        </authorList>
    </citation>
    <scope>NUCLEOTIDE SEQUENCE [LARGE SCALE GENOMIC DNA]</scope>
    <source>
        <strain evidence="2 3">MS-2</strain>
    </source>
</reference>
<dbReference type="InterPro" id="IPR040521">
    <property type="entry name" value="KDZ"/>
</dbReference>
<dbReference type="Pfam" id="PF18758">
    <property type="entry name" value="KDZ"/>
    <property type="match status" value="1"/>
</dbReference>
<evidence type="ECO:0000259" key="1">
    <source>
        <dbReference type="Pfam" id="PF18803"/>
    </source>
</evidence>
<dbReference type="Proteomes" id="UP001437256">
    <property type="component" value="Unassembled WGS sequence"/>
</dbReference>
<dbReference type="EMBL" id="JBBXMP010000180">
    <property type="protein sequence ID" value="KAL0060345.1"/>
    <property type="molecule type" value="Genomic_DNA"/>
</dbReference>
<dbReference type="InterPro" id="IPR041457">
    <property type="entry name" value="CxC2_KDZ-assoc"/>
</dbReference>
<name>A0ABR2ZFC8_9AGAR</name>
<feature type="domain" description="CxC2-like cysteine cluster KDZ transposase-associated" evidence="1">
    <location>
        <begin position="1"/>
        <end position="79"/>
    </location>
</feature>
<keyword evidence="3" id="KW-1185">Reference proteome</keyword>
<sequence length="535" mass="61798">MILVDTNGIHASLVTFCKCGTFFDKWRSLFELDFFPATVKDPQLVFTFRLLRDYQLKLLQSGITPFAYMKALHRQTENVFTGNVPDPYKQFMFITRIWPYFEAEKRFGHLHGIDKVQTGRRPGNLIVYCPVCPDPTNMEPGWEKTPQNLRHLHQTHLTLDGNFQANHFAKNSDPNDVSLWGGRAYFPVDAVYKTHLQKAGSDFTTEKCLCGLTIKAIEKQNRVKFKNMDISGIVNCQCDHIFQLGERFVNTDYALRLALGLRDFHQKNTASYDKIHLPADGAMCSFCKKIMDHWRKHHPEFVPIIEKMRWGMSTDDPGRHHDAIIQNHGDWNWQKLVGIGLLLLRELVEAKKKYIQKHDHFIGLCEIYAHRLVEWNSLDRSPKVNPKNKRQVVSVYSHNNNNKVPSLNTLVDYMQHSPDILEIAESKVHVGKAAVFLKEGLALLQLQKKNNVGQDANLHSMTNLKAIESKRDGLILDYNLLRNTLNDLDALDPDIWPKMEVKDTFRKSTEQRRTPGDSQVEEGILWRMGVPELQQ</sequence>